<dbReference type="PANTHER" id="PTHR30151">
    <property type="entry name" value="ALKANE SULFONATE ABC TRANSPORTER-RELATED, MEMBRANE SUBUNIT"/>
    <property type="match status" value="1"/>
</dbReference>
<dbReference type="RefSeq" id="WP_227308275.1">
    <property type="nucleotide sequence ID" value="NZ_JAESVA010000005.1"/>
</dbReference>
<evidence type="ECO:0000313" key="10">
    <source>
        <dbReference type="Proteomes" id="UP000721844"/>
    </source>
</evidence>
<dbReference type="PANTHER" id="PTHR30151:SF41">
    <property type="entry name" value="ABC TRANSPORTER PERMEASE PROTEIN"/>
    <property type="match status" value="1"/>
</dbReference>
<name>A0A963Z336_9PROT</name>
<organism evidence="9 10">
    <name type="scientific">Acidisoma cellulosilyticum</name>
    <dbReference type="NCBI Taxonomy" id="2802395"/>
    <lineage>
        <taxon>Bacteria</taxon>
        <taxon>Pseudomonadati</taxon>
        <taxon>Pseudomonadota</taxon>
        <taxon>Alphaproteobacteria</taxon>
        <taxon>Acetobacterales</taxon>
        <taxon>Acidocellaceae</taxon>
        <taxon>Acidisoma</taxon>
    </lineage>
</organism>
<dbReference type="CDD" id="cd06261">
    <property type="entry name" value="TM_PBP2"/>
    <property type="match status" value="1"/>
</dbReference>
<feature type="transmembrane region" description="Helical" evidence="7">
    <location>
        <begin position="106"/>
        <end position="128"/>
    </location>
</feature>
<feature type="transmembrane region" description="Helical" evidence="7">
    <location>
        <begin position="134"/>
        <end position="155"/>
    </location>
</feature>
<keyword evidence="4 7" id="KW-0812">Transmembrane</keyword>
<dbReference type="Pfam" id="PF00528">
    <property type="entry name" value="BPD_transp_1"/>
    <property type="match status" value="1"/>
</dbReference>
<accession>A0A963Z336</accession>
<dbReference type="Gene3D" id="1.10.3720.10">
    <property type="entry name" value="MetI-like"/>
    <property type="match status" value="1"/>
</dbReference>
<reference evidence="9 10" key="1">
    <citation type="journal article" date="2021" name="Microorganisms">
        <title>Acidisoma silvae sp. nov. and Acidisomacellulosilytica sp. nov., Two Acidophilic Bacteria Isolated from Decaying Wood, Hydrolyzing Cellulose and Producing Poly-3-hydroxybutyrate.</title>
        <authorList>
            <person name="Mieszkin S."/>
            <person name="Pouder E."/>
            <person name="Uroz S."/>
            <person name="Simon-Colin C."/>
            <person name="Alain K."/>
        </authorList>
    </citation>
    <scope>NUCLEOTIDE SEQUENCE [LARGE SCALE GENOMIC DNA]</scope>
    <source>
        <strain evidence="9 10">HW T5.17</strain>
    </source>
</reference>
<dbReference type="InterPro" id="IPR035906">
    <property type="entry name" value="MetI-like_sf"/>
</dbReference>
<dbReference type="Proteomes" id="UP000721844">
    <property type="component" value="Unassembled WGS sequence"/>
</dbReference>
<keyword evidence="2 7" id="KW-0813">Transport</keyword>
<protein>
    <submittedName>
        <fullName evidence="9">ABC transporter permease</fullName>
    </submittedName>
</protein>
<evidence type="ECO:0000256" key="6">
    <source>
        <dbReference type="ARBA" id="ARBA00023136"/>
    </source>
</evidence>
<evidence type="ECO:0000256" key="4">
    <source>
        <dbReference type="ARBA" id="ARBA00022692"/>
    </source>
</evidence>
<dbReference type="EMBL" id="JAESVA010000005">
    <property type="protein sequence ID" value="MCB8881604.1"/>
    <property type="molecule type" value="Genomic_DNA"/>
</dbReference>
<comment type="caution">
    <text evidence="9">The sequence shown here is derived from an EMBL/GenBank/DDBJ whole genome shotgun (WGS) entry which is preliminary data.</text>
</comment>
<evidence type="ECO:0000256" key="3">
    <source>
        <dbReference type="ARBA" id="ARBA00022475"/>
    </source>
</evidence>
<feature type="domain" description="ABC transmembrane type-1" evidence="8">
    <location>
        <begin position="68"/>
        <end position="254"/>
    </location>
</feature>
<evidence type="ECO:0000313" key="9">
    <source>
        <dbReference type="EMBL" id="MCB8881604.1"/>
    </source>
</evidence>
<keyword evidence="10" id="KW-1185">Reference proteome</keyword>
<gene>
    <name evidence="9" type="ORF">ACELLULO517_15245</name>
</gene>
<sequence>MSEAPIQHPPDIYGQVLKVALPLLVGAIFLIVWQIVVTTLGVPKFVLPAPTLIWQALIGNFWSLMGSLWFTLTVTVEAFIAAVIGGVALAVLFAQSRWIATAFFPYAVILQVTPVVSIAPLIIIWVGYDNVRLALLILAWLVAFFPILSNTTLGLRSTDHNLRNLMQLYGASRWRVLTEIQFPGALPFILAGMKISGGLSLIGAVVAEFVAGSGASTGLAWRIIEAGNRLDIPRMFAALGLLSVLGILIFGVMSLIEYLALRHWHESAVRREN</sequence>
<dbReference type="AlphaFoldDB" id="A0A963Z336"/>
<feature type="transmembrane region" description="Helical" evidence="7">
    <location>
        <begin position="68"/>
        <end position="94"/>
    </location>
</feature>
<evidence type="ECO:0000256" key="7">
    <source>
        <dbReference type="RuleBase" id="RU363032"/>
    </source>
</evidence>
<keyword evidence="6 7" id="KW-0472">Membrane</keyword>
<proteinExistence type="inferred from homology"/>
<evidence type="ECO:0000256" key="2">
    <source>
        <dbReference type="ARBA" id="ARBA00022448"/>
    </source>
</evidence>
<evidence type="ECO:0000259" key="8">
    <source>
        <dbReference type="PROSITE" id="PS50928"/>
    </source>
</evidence>
<keyword evidence="3" id="KW-1003">Cell membrane</keyword>
<feature type="transmembrane region" description="Helical" evidence="7">
    <location>
        <begin position="12"/>
        <end position="33"/>
    </location>
</feature>
<evidence type="ECO:0000256" key="1">
    <source>
        <dbReference type="ARBA" id="ARBA00004651"/>
    </source>
</evidence>
<dbReference type="GO" id="GO:0005886">
    <property type="term" value="C:plasma membrane"/>
    <property type="evidence" value="ECO:0007669"/>
    <property type="project" value="UniProtKB-SubCell"/>
</dbReference>
<comment type="similarity">
    <text evidence="7">Belongs to the binding-protein-dependent transport system permease family.</text>
</comment>
<dbReference type="SUPFAM" id="SSF161098">
    <property type="entry name" value="MetI-like"/>
    <property type="match status" value="1"/>
</dbReference>
<dbReference type="PROSITE" id="PS50928">
    <property type="entry name" value="ABC_TM1"/>
    <property type="match status" value="1"/>
</dbReference>
<dbReference type="InterPro" id="IPR000515">
    <property type="entry name" value="MetI-like"/>
</dbReference>
<feature type="transmembrane region" description="Helical" evidence="7">
    <location>
        <begin position="236"/>
        <end position="256"/>
    </location>
</feature>
<dbReference type="GO" id="GO:0055085">
    <property type="term" value="P:transmembrane transport"/>
    <property type="evidence" value="ECO:0007669"/>
    <property type="project" value="InterPro"/>
</dbReference>
<feature type="transmembrane region" description="Helical" evidence="7">
    <location>
        <begin position="201"/>
        <end position="224"/>
    </location>
</feature>
<evidence type="ECO:0000256" key="5">
    <source>
        <dbReference type="ARBA" id="ARBA00022989"/>
    </source>
</evidence>
<keyword evidence="5 7" id="KW-1133">Transmembrane helix</keyword>
<comment type="subcellular location">
    <subcellularLocation>
        <location evidence="1 7">Cell membrane</location>
        <topology evidence="1 7">Multi-pass membrane protein</topology>
    </subcellularLocation>
</comment>